<name>A0A493SVP9_ANAPP</name>
<dbReference type="Pfam" id="PF00787">
    <property type="entry name" value="PX"/>
    <property type="match status" value="1"/>
</dbReference>
<sequence>MLAAASPGPGCAGDAAYNIHVNGVLHCRVRYSQLLGLHEQVGSLGAAVGLPVGLLRGALCPCRQGIGSHGFGDRNAWVLQEGSALLQSRGAGLCAGCGWAHAACCWHRVGQDTAFCALALGTGFCSHCDCLDSCKLLDEEWVMSCLLPLSEPWKSARFGGWGSHRLPGGSHSTLLSSQLRKEYGANVVPAFPPKKIFTLTPAEVEQRREQLEKYMQAGKLGLPMCAVAPCFPGSAAQGMVALPGSLPVATWVWLWPLPTHSAEHAAAC</sequence>
<dbReference type="Ensembl" id="ENSAPLT00000045775.1">
    <property type="protein sequence ID" value="ENSAPLP00000017671.1"/>
    <property type="gene ID" value="ENSAPLG00000017946.1"/>
</dbReference>
<reference evidence="2" key="2">
    <citation type="submission" date="2025-08" db="UniProtKB">
        <authorList>
            <consortium name="Ensembl"/>
        </authorList>
    </citation>
    <scope>IDENTIFICATION</scope>
</reference>
<dbReference type="GeneTree" id="ENSGT00960000188323"/>
<reference evidence="2" key="3">
    <citation type="submission" date="2025-09" db="UniProtKB">
        <authorList>
            <consortium name="Ensembl"/>
        </authorList>
    </citation>
    <scope>IDENTIFICATION</scope>
</reference>
<dbReference type="STRING" id="8840.ENSAPLP00000017671"/>
<reference evidence="3" key="1">
    <citation type="submission" date="2017-10" db="EMBL/GenBank/DDBJ databases">
        <title>A new Pekin duck reference genome.</title>
        <authorList>
            <person name="Hou Z.-C."/>
            <person name="Zhou Z.-K."/>
            <person name="Zhu F."/>
            <person name="Hou S.-S."/>
        </authorList>
    </citation>
    <scope>NUCLEOTIDE SEQUENCE [LARGE SCALE GENOMIC DNA]</scope>
</reference>
<dbReference type="PANTHER" id="PTHR12431">
    <property type="entry name" value="SORTING NEXIN 17 AND 27"/>
    <property type="match status" value="1"/>
</dbReference>
<evidence type="ECO:0000259" key="1">
    <source>
        <dbReference type="Pfam" id="PF00787"/>
    </source>
</evidence>
<dbReference type="PANTHER" id="PTHR12431:SF16">
    <property type="entry name" value="SORTING NEXIN-17"/>
    <property type="match status" value="1"/>
</dbReference>
<evidence type="ECO:0000313" key="2">
    <source>
        <dbReference type="Ensembl" id="ENSAPLP00000017671.1"/>
    </source>
</evidence>
<organism evidence="2 3">
    <name type="scientific">Anas platyrhynchos platyrhynchos</name>
    <name type="common">Northern mallard</name>
    <dbReference type="NCBI Taxonomy" id="8840"/>
    <lineage>
        <taxon>Eukaryota</taxon>
        <taxon>Metazoa</taxon>
        <taxon>Chordata</taxon>
        <taxon>Craniata</taxon>
        <taxon>Vertebrata</taxon>
        <taxon>Euteleostomi</taxon>
        <taxon>Archelosauria</taxon>
        <taxon>Archosauria</taxon>
        <taxon>Dinosauria</taxon>
        <taxon>Saurischia</taxon>
        <taxon>Theropoda</taxon>
        <taxon>Coelurosauria</taxon>
        <taxon>Aves</taxon>
        <taxon>Neognathae</taxon>
        <taxon>Galloanserae</taxon>
        <taxon>Anseriformes</taxon>
        <taxon>Anatidae</taxon>
        <taxon>Anatinae</taxon>
        <taxon>Anas</taxon>
    </lineage>
</organism>
<proteinExistence type="predicted"/>
<keyword evidence="3" id="KW-1185">Reference proteome</keyword>
<dbReference type="SUPFAM" id="SSF64268">
    <property type="entry name" value="PX domain"/>
    <property type="match status" value="1"/>
</dbReference>
<evidence type="ECO:0000313" key="3">
    <source>
        <dbReference type="Proteomes" id="UP000016666"/>
    </source>
</evidence>
<protein>
    <recommendedName>
        <fullName evidence="1">PX domain-containing protein</fullName>
    </recommendedName>
</protein>
<dbReference type="Gene3D" id="3.30.1520.10">
    <property type="entry name" value="Phox-like domain"/>
    <property type="match status" value="1"/>
</dbReference>
<dbReference type="GO" id="GO:0032456">
    <property type="term" value="P:endocytic recycling"/>
    <property type="evidence" value="ECO:0007669"/>
    <property type="project" value="TreeGrafter"/>
</dbReference>
<accession>A0A493SVP9</accession>
<feature type="domain" description="PX" evidence="1">
    <location>
        <begin position="175"/>
        <end position="217"/>
    </location>
</feature>
<dbReference type="GO" id="GO:0006886">
    <property type="term" value="P:intracellular protein transport"/>
    <property type="evidence" value="ECO:0007669"/>
    <property type="project" value="TreeGrafter"/>
</dbReference>
<dbReference type="GO" id="GO:0005769">
    <property type="term" value="C:early endosome"/>
    <property type="evidence" value="ECO:0007669"/>
    <property type="project" value="TreeGrafter"/>
</dbReference>
<dbReference type="InterPro" id="IPR036871">
    <property type="entry name" value="PX_dom_sf"/>
</dbReference>
<dbReference type="AlphaFoldDB" id="A0A493SVP9"/>
<dbReference type="GO" id="GO:0035091">
    <property type="term" value="F:phosphatidylinositol binding"/>
    <property type="evidence" value="ECO:0007669"/>
    <property type="project" value="InterPro"/>
</dbReference>
<dbReference type="Proteomes" id="UP000016666">
    <property type="component" value="Unassembled WGS sequence"/>
</dbReference>
<dbReference type="InterPro" id="IPR001683">
    <property type="entry name" value="PX_dom"/>
</dbReference>